<dbReference type="InterPro" id="IPR032151">
    <property type="entry name" value="CFAP61_N"/>
</dbReference>
<keyword evidence="5" id="KW-1185">Reference proteome</keyword>
<gene>
    <name evidence="4" type="ORF">Q7C36_003386</name>
</gene>
<organism evidence="4 5">
    <name type="scientific">Tachysurus vachellii</name>
    <name type="common">Darkbarbel catfish</name>
    <name type="synonym">Pelteobagrus vachellii</name>
    <dbReference type="NCBI Taxonomy" id="175792"/>
    <lineage>
        <taxon>Eukaryota</taxon>
        <taxon>Metazoa</taxon>
        <taxon>Chordata</taxon>
        <taxon>Craniata</taxon>
        <taxon>Vertebrata</taxon>
        <taxon>Euteleostomi</taxon>
        <taxon>Actinopterygii</taxon>
        <taxon>Neopterygii</taxon>
        <taxon>Teleostei</taxon>
        <taxon>Ostariophysi</taxon>
        <taxon>Siluriformes</taxon>
        <taxon>Bagridae</taxon>
        <taxon>Tachysurus</taxon>
    </lineage>
</organism>
<feature type="domain" description="Cilia- and flagella-associated protein 61 N-terminal" evidence="2">
    <location>
        <begin position="46"/>
        <end position="293"/>
    </location>
</feature>
<proteinExistence type="predicted"/>
<dbReference type="InterPro" id="IPR036188">
    <property type="entry name" value="FAD/NAD-bd_sf"/>
</dbReference>
<feature type="domain" description="CFAP61 dimerisation" evidence="3">
    <location>
        <begin position="984"/>
        <end position="1100"/>
    </location>
</feature>
<sequence length="1177" mass="133391">MVTRRLSHIRLKLMYNLKGSVFKTGGRMENMTSITSSSGENASIIVRRTESCDAHKISALISPATSAVFGKVNVISLLEKANMAVTICTINNKVLAHAAFLDHSIGDLVDQASWEKFLQTHFNTSNITPLNTIFLHLFVAQPDFSVSCAKEIIRTVFNAITELEYICLITPYSSSLEPALMDIFEPMPCVTDEIQCGAFVCHRHNYWPRLHVRRARVEDLMDLTDLENMRTLGDCWPVADILADKIEAEDELNHVAVFENDGKAVGFIIVSGKFNLLSLNTEYDLGPFDGLKKKKAEKQIDDLDQLQQAKPTDDISDPAKPPTESEVMETEYISAHTTDDRRNGTASEGEDNAFMIQIQIVKNFATRAVDCLPYVFQLFPERDFCIILVRTLDPDFPLLQSFVRATPRDCRHCDLYIFHRSGLLKTLEVRVVVSEDKSAIQQLVPQHEALMEDLNLFFQRDPGIQAFVAQVEGQIIGVLVIKDEKDIEYIRANYNIENFVYFSQHQLEEHGRLCQFSLHPIFQHYAKYFLKEALRIAHKSCLFYCVYPSNHSDENASAHSLTAVLSSMVPVHPRRQIIYPLEDLGINAPSSLITTEQVPYALNHINRKLTLEPKVNINAKIVVVGASDTGLAFLEALTFCPHLQFNNLTLISPHGLHEHHNTDNMSFLSTSHCYSSRDHAQLSLRSWVNVIKGKMTAIDRRITCVQINGDHRIPYDHLILCTGQQYQMPCPTGADISTWSSTSLVPEKHIHRYTGHIPSNLFTLNYQQDCTQAYHWLMENFLQQEGNAVVYGDTIDVYTCLETLLKLGVTGSRIHVVHQNPAGSPSCFQNLTVYQAVRTALEDQDVWIHHNCLLAQINDGQHTEPLTSVSFTTDGPPLRLECAVFFNFSHKGVDFDSFKAINNDYLLFDGRLVIDSTYHTNDCKIHAAGPLTKLSRSRYADQWSHSFFNSKEVGQELASMLLNLFDPTLEPPAKPAPDAGRLIPVYKQPKITGAKLPGGYHYLHVTKPSGYTLSPSLSSAKGRSIVTGSVETGNYFQLRFSQYSIVESITCLSFNPLPVSNYVCLYGKHQLLLNHLYARFDEELIHDLYSYFRESWCMAIFQDRFDDFQQEVRQIVTDELNSDSRSITELMEMASDSTIPVDQREQTVELGNVKESVLEYLEFNQYHLPMYAQPEQY</sequence>
<name>A0AA88NV10_TACVA</name>
<protein>
    <recommendedName>
        <fullName evidence="6">Cilia- and flagella-associated protein 61</fullName>
    </recommendedName>
</protein>
<comment type="caution">
    <text evidence="4">The sequence shown here is derived from an EMBL/GenBank/DDBJ whole genome shotgun (WGS) entry which is preliminary data.</text>
</comment>
<dbReference type="Pfam" id="PF23150">
    <property type="entry name" value="CFAP61_dimer"/>
    <property type="match status" value="1"/>
</dbReference>
<dbReference type="AlphaFoldDB" id="A0AA88NV10"/>
<feature type="region of interest" description="Disordered" evidence="1">
    <location>
        <begin position="304"/>
        <end position="348"/>
    </location>
</feature>
<evidence type="ECO:0000313" key="5">
    <source>
        <dbReference type="Proteomes" id="UP001187315"/>
    </source>
</evidence>
<evidence type="ECO:0000313" key="4">
    <source>
        <dbReference type="EMBL" id="KAK2864232.1"/>
    </source>
</evidence>
<dbReference type="InterPro" id="IPR056299">
    <property type="entry name" value="CFAP61_dimer"/>
</dbReference>
<evidence type="ECO:0000259" key="2">
    <source>
        <dbReference type="Pfam" id="PF16092"/>
    </source>
</evidence>
<dbReference type="InterPro" id="IPR038884">
    <property type="entry name" value="CFAP61"/>
</dbReference>
<evidence type="ECO:0008006" key="6">
    <source>
        <dbReference type="Google" id="ProtNLM"/>
    </source>
</evidence>
<evidence type="ECO:0000259" key="3">
    <source>
        <dbReference type="Pfam" id="PF23150"/>
    </source>
</evidence>
<dbReference type="SUPFAM" id="SSF51905">
    <property type="entry name" value="FAD/NAD(P)-binding domain"/>
    <property type="match status" value="1"/>
</dbReference>
<accession>A0AA88NV10</accession>
<dbReference type="PANTHER" id="PTHR21178:SF8">
    <property type="entry name" value="CILIA- AND FLAGELLA-ASSOCIATED PROTEIN 61"/>
    <property type="match status" value="1"/>
</dbReference>
<dbReference type="EMBL" id="JAVHJS010000003">
    <property type="protein sequence ID" value="KAK2864232.1"/>
    <property type="molecule type" value="Genomic_DNA"/>
</dbReference>
<dbReference type="Proteomes" id="UP001187315">
    <property type="component" value="Unassembled WGS sequence"/>
</dbReference>
<dbReference type="PANTHER" id="PTHR21178">
    <property type="entry name" value="CILIA- AND FLAGELLA-ASSOCIATED PROTEIN 61"/>
    <property type="match status" value="1"/>
</dbReference>
<reference evidence="4" key="1">
    <citation type="submission" date="2023-08" db="EMBL/GenBank/DDBJ databases">
        <title>Pelteobagrus vachellii genome.</title>
        <authorList>
            <person name="Liu H."/>
        </authorList>
    </citation>
    <scope>NUCLEOTIDE SEQUENCE</scope>
    <source>
        <strain evidence="4">PRFRI_2022a</strain>
        <tissue evidence="4">Muscle</tissue>
    </source>
</reference>
<dbReference type="Pfam" id="PF16092">
    <property type="entry name" value="CFAP61_N"/>
    <property type="match status" value="1"/>
</dbReference>
<dbReference type="Gene3D" id="3.50.50.60">
    <property type="entry name" value="FAD/NAD(P)-binding domain"/>
    <property type="match status" value="1"/>
</dbReference>
<evidence type="ECO:0000256" key="1">
    <source>
        <dbReference type="SAM" id="MobiDB-lite"/>
    </source>
</evidence>